<evidence type="ECO:0000313" key="3">
    <source>
        <dbReference type="Proteomes" id="UP000464054"/>
    </source>
</evidence>
<proteinExistence type="predicted"/>
<dbReference type="RefSeq" id="WP_161547040.1">
    <property type="nucleotide sequence ID" value="NZ_CP046377.1"/>
</dbReference>
<protein>
    <submittedName>
        <fullName evidence="2">Uncharacterized protein</fullName>
    </submittedName>
</protein>
<evidence type="ECO:0000256" key="1">
    <source>
        <dbReference type="SAM" id="Phobius"/>
    </source>
</evidence>
<keyword evidence="1" id="KW-0472">Membrane</keyword>
<keyword evidence="1" id="KW-1133">Transmembrane helix</keyword>
<evidence type="ECO:0000313" key="2">
    <source>
        <dbReference type="EMBL" id="QHQ25876.1"/>
    </source>
</evidence>
<organism evidence="2 3">
    <name type="scientific">Pectobacterium parvum</name>
    <dbReference type="NCBI Taxonomy" id="2778550"/>
    <lineage>
        <taxon>Bacteria</taxon>
        <taxon>Pseudomonadati</taxon>
        <taxon>Pseudomonadota</taxon>
        <taxon>Gammaproteobacteria</taxon>
        <taxon>Enterobacterales</taxon>
        <taxon>Pectobacteriaceae</taxon>
        <taxon>Pectobacterium</taxon>
    </lineage>
</organism>
<sequence>MDSKSRFTPEEQREIAEAIERNEQDARRKRDNFGTALLIVWVLVATLLAKNTDLGLTVSGFYWSGFWMVCRFAIKMSRITAREMG</sequence>
<dbReference type="Proteomes" id="UP000464054">
    <property type="component" value="Chromosome"/>
</dbReference>
<dbReference type="AlphaFoldDB" id="A0AAP9LE37"/>
<gene>
    <name evidence="2" type="ORF">GMX10_18955</name>
</gene>
<feature type="transmembrane region" description="Helical" evidence="1">
    <location>
        <begin position="54"/>
        <end position="74"/>
    </location>
</feature>
<name>A0AAP9LE37_9GAMM</name>
<reference evidence="3" key="1">
    <citation type="submission" date="2019-11" db="EMBL/GenBank/DDBJ databases">
        <authorList>
            <person name="Jee S."/>
        </authorList>
    </citation>
    <scope>NUCLEOTIDE SEQUENCE [LARGE SCALE GENOMIC DNA]</scope>
    <source>
        <strain evidence="3">PZ1</strain>
    </source>
</reference>
<accession>A0AAP9LE37</accession>
<dbReference type="EMBL" id="CP046377">
    <property type="protein sequence ID" value="QHQ25876.1"/>
    <property type="molecule type" value="Genomic_DNA"/>
</dbReference>
<keyword evidence="1" id="KW-0812">Transmembrane</keyword>
<feature type="transmembrane region" description="Helical" evidence="1">
    <location>
        <begin position="31"/>
        <end position="48"/>
    </location>
</feature>